<name>A0A383BA68_9ZZZZ</name>
<reference evidence="2" key="1">
    <citation type="submission" date="2018-05" db="EMBL/GenBank/DDBJ databases">
        <authorList>
            <person name="Lanie J.A."/>
            <person name="Ng W.-L."/>
            <person name="Kazmierczak K.M."/>
            <person name="Andrzejewski T.M."/>
            <person name="Davidsen T.M."/>
            <person name="Wayne K.J."/>
            <person name="Tettelin H."/>
            <person name="Glass J.I."/>
            <person name="Rusch D."/>
            <person name="Podicherti R."/>
            <person name="Tsui H.-C.T."/>
            <person name="Winkler M.E."/>
        </authorList>
    </citation>
    <scope>NUCLEOTIDE SEQUENCE</scope>
</reference>
<proteinExistence type="predicted"/>
<dbReference type="GO" id="GO:0005739">
    <property type="term" value="C:mitochondrion"/>
    <property type="evidence" value="ECO:0007669"/>
    <property type="project" value="TreeGrafter"/>
</dbReference>
<protein>
    <recommendedName>
        <fullName evidence="1">FAD dependent oxidoreductase domain-containing protein</fullName>
    </recommendedName>
</protein>
<accession>A0A383BA68</accession>
<sequence length="148" mass="15811">MKGAELPDKAQVVIIGGGIAGCSTAYHLAGLGLDDVVLLEKGQLTSGSTWHAAGMVGQLRASANITRLLRYSVELYQGLESRIGMATGWRPTGSLRLCCTRERRIEIERQVASARSFGLEAEFLGPGEIARLCPAMSVEGIDSAARHR</sequence>
<dbReference type="Pfam" id="PF01266">
    <property type="entry name" value="DAO"/>
    <property type="match status" value="1"/>
</dbReference>
<dbReference type="PANTHER" id="PTHR13847">
    <property type="entry name" value="SARCOSINE DEHYDROGENASE-RELATED"/>
    <property type="match status" value="1"/>
</dbReference>
<feature type="domain" description="FAD dependent oxidoreductase" evidence="1">
    <location>
        <begin position="12"/>
        <end position="142"/>
    </location>
</feature>
<dbReference type="Gene3D" id="3.30.9.10">
    <property type="entry name" value="D-Amino Acid Oxidase, subunit A, domain 2"/>
    <property type="match status" value="1"/>
</dbReference>
<dbReference type="Gene3D" id="3.50.50.60">
    <property type="entry name" value="FAD/NAD(P)-binding domain"/>
    <property type="match status" value="1"/>
</dbReference>
<dbReference type="AlphaFoldDB" id="A0A383BA68"/>
<dbReference type="PROSITE" id="PS51257">
    <property type="entry name" value="PROKAR_LIPOPROTEIN"/>
    <property type="match status" value="1"/>
</dbReference>
<evidence type="ECO:0000313" key="2">
    <source>
        <dbReference type="EMBL" id="SVE16892.1"/>
    </source>
</evidence>
<dbReference type="SUPFAM" id="SSF51905">
    <property type="entry name" value="FAD/NAD(P)-binding domain"/>
    <property type="match status" value="1"/>
</dbReference>
<dbReference type="PANTHER" id="PTHR13847:SF193">
    <property type="entry name" value="PYRUVATE DEHYDROGENASE PHOSPHATASE REGULATORY SUBUNIT, MITOCHONDRIAL"/>
    <property type="match status" value="1"/>
</dbReference>
<evidence type="ECO:0000259" key="1">
    <source>
        <dbReference type="Pfam" id="PF01266"/>
    </source>
</evidence>
<dbReference type="EMBL" id="UINC01198781">
    <property type="protein sequence ID" value="SVE16892.1"/>
    <property type="molecule type" value="Genomic_DNA"/>
</dbReference>
<organism evidence="2">
    <name type="scientific">marine metagenome</name>
    <dbReference type="NCBI Taxonomy" id="408172"/>
    <lineage>
        <taxon>unclassified sequences</taxon>
        <taxon>metagenomes</taxon>
        <taxon>ecological metagenomes</taxon>
    </lineage>
</organism>
<dbReference type="InterPro" id="IPR036188">
    <property type="entry name" value="FAD/NAD-bd_sf"/>
</dbReference>
<gene>
    <name evidence="2" type="ORF">METZ01_LOCUS469746</name>
</gene>
<dbReference type="InterPro" id="IPR006076">
    <property type="entry name" value="FAD-dep_OxRdtase"/>
</dbReference>